<gene>
    <name evidence="1" type="ORF">FHS28_001001</name>
</gene>
<dbReference type="EMBL" id="JACHXO010000001">
    <property type="protein sequence ID" value="MBB3193636.1"/>
    <property type="molecule type" value="Genomic_DNA"/>
</dbReference>
<evidence type="ECO:0008006" key="3">
    <source>
        <dbReference type="Google" id="ProtNLM"/>
    </source>
</evidence>
<name>A0ABR6GPK6_9BURK</name>
<organism evidence="1 2">
    <name type="scientific">Roseateles terrae</name>
    <dbReference type="NCBI Taxonomy" id="431060"/>
    <lineage>
        <taxon>Bacteria</taxon>
        <taxon>Pseudomonadati</taxon>
        <taxon>Pseudomonadota</taxon>
        <taxon>Betaproteobacteria</taxon>
        <taxon>Burkholderiales</taxon>
        <taxon>Sphaerotilaceae</taxon>
        <taxon>Roseateles</taxon>
    </lineage>
</organism>
<comment type="caution">
    <text evidence="1">The sequence shown here is derived from an EMBL/GenBank/DDBJ whole genome shotgun (WGS) entry which is preliminary data.</text>
</comment>
<protein>
    <recommendedName>
        <fullName evidence="3">TonB-dependent receptor</fullName>
    </recommendedName>
</protein>
<sequence>MNTTSFTANVTTSVKAVLFGVVATAALAGGVVHAEAKRERAASVITLETVYITGKRVVAQQEVQTLPTVYVTGHRTPDTAQDLQVAGL</sequence>
<keyword evidence="2" id="KW-1185">Reference proteome</keyword>
<reference evidence="1 2" key="1">
    <citation type="submission" date="2020-08" db="EMBL/GenBank/DDBJ databases">
        <title>Genomic Encyclopedia of Type Strains, Phase III (KMG-III): the genomes of soil and plant-associated and newly described type strains.</title>
        <authorList>
            <person name="Whitman W."/>
        </authorList>
    </citation>
    <scope>NUCLEOTIDE SEQUENCE [LARGE SCALE GENOMIC DNA]</scope>
    <source>
        <strain evidence="1 2">CECT 7247</strain>
    </source>
</reference>
<dbReference type="Proteomes" id="UP000574369">
    <property type="component" value="Unassembled WGS sequence"/>
</dbReference>
<proteinExistence type="predicted"/>
<evidence type="ECO:0000313" key="1">
    <source>
        <dbReference type="EMBL" id="MBB3193636.1"/>
    </source>
</evidence>
<dbReference type="RefSeq" id="WP_088448802.1">
    <property type="nucleotide sequence ID" value="NZ_JACHXO010000001.1"/>
</dbReference>
<evidence type="ECO:0000313" key="2">
    <source>
        <dbReference type="Proteomes" id="UP000574369"/>
    </source>
</evidence>
<accession>A0ABR6GPK6</accession>